<comment type="caution">
    <text evidence="3">The sequence shown here is derived from an EMBL/GenBank/DDBJ whole genome shotgun (WGS) entry which is preliminary data.</text>
</comment>
<sequence>MANNEIVIPDDDNNLPQHNTDKEIIDLDQMDLDLDDIPLSEQNKQKLKDGQSKQKKQVQEQLKKGKDSKPDINKPQEQTQEKSQSSQQQQEPTTSVKKVGKIKKIKKIIKKKQSKPLVLQLLDKITGKYFIKVYINVARLNDIDNIVRATKQLELFKNEISGLFELEIPDRNSMDSRINSKLASNVKN</sequence>
<comment type="function">
    <text evidence="1">Component of the Mediator complex, a coactivator involved in the regulated transcription of nearly all RNA polymerase II-dependent genes. Mediator functions as a bridge to convey information from gene-specific regulatory proteins to the basal RNA polymerase II transcription machinery. Mediator is recruited to promoters by direct interactions with regulatory proteins and serves as a scaffold for the assembly of a functional preinitiation complex with RNA polymerase II and the general transcription factors.</text>
</comment>
<organism evidence="3 4">
    <name type="scientific">Candida boidinii</name>
    <name type="common">Yeast</name>
    <dbReference type="NCBI Taxonomy" id="5477"/>
    <lineage>
        <taxon>Eukaryota</taxon>
        <taxon>Fungi</taxon>
        <taxon>Dikarya</taxon>
        <taxon>Ascomycota</taxon>
        <taxon>Saccharomycotina</taxon>
        <taxon>Pichiomycetes</taxon>
        <taxon>Pichiales</taxon>
        <taxon>Pichiaceae</taxon>
        <taxon>Ogataea</taxon>
        <taxon>Ogataea/Candida clade</taxon>
    </lineage>
</organism>
<evidence type="ECO:0000256" key="2">
    <source>
        <dbReference type="SAM" id="MobiDB-lite"/>
    </source>
</evidence>
<keyword evidence="1" id="KW-0805">Transcription regulation</keyword>
<comment type="similarity">
    <text evidence="1">Belongs to the Mediator complex subunit 18 family.</text>
</comment>
<feature type="region of interest" description="Disordered" evidence="2">
    <location>
        <begin position="35"/>
        <end position="98"/>
    </location>
</feature>
<evidence type="ECO:0000313" key="3">
    <source>
        <dbReference type="EMBL" id="GME69157.1"/>
    </source>
</evidence>
<dbReference type="GO" id="GO:0006357">
    <property type="term" value="P:regulation of transcription by RNA polymerase II"/>
    <property type="evidence" value="ECO:0007669"/>
    <property type="project" value="InterPro"/>
</dbReference>
<accession>A0A9W6WGA1</accession>
<feature type="compositionally biased region" description="Low complexity" evidence="2">
    <location>
        <begin position="75"/>
        <end position="97"/>
    </location>
</feature>
<dbReference type="InterPro" id="IPR019095">
    <property type="entry name" value="Mediator_Med18"/>
</dbReference>
<feature type="region of interest" description="Disordered" evidence="2">
    <location>
        <begin position="1"/>
        <end position="22"/>
    </location>
</feature>
<keyword evidence="1" id="KW-0010">Activator</keyword>
<comment type="subunit">
    <text evidence="1">Component of the Mediator complex.</text>
</comment>
<evidence type="ECO:0000313" key="4">
    <source>
        <dbReference type="Proteomes" id="UP001165120"/>
    </source>
</evidence>
<keyword evidence="4" id="KW-1185">Reference proteome</keyword>
<gene>
    <name evidence="1" type="primary">MED18</name>
    <name evidence="3" type="ORF">Cboi02_000211700</name>
</gene>
<comment type="subcellular location">
    <subcellularLocation>
        <location evidence="1">Nucleus</location>
    </subcellularLocation>
</comment>
<keyword evidence="1" id="KW-0539">Nucleus</keyword>
<evidence type="ECO:0000256" key="1">
    <source>
        <dbReference type="RuleBase" id="RU364150"/>
    </source>
</evidence>
<proteinExistence type="inferred from homology"/>
<dbReference type="Gene3D" id="2.40.320.10">
    <property type="entry name" value="Hypothetical Protein Pfu-838710-001"/>
    <property type="match status" value="1"/>
</dbReference>
<dbReference type="Proteomes" id="UP001165120">
    <property type="component" value="Unassembled WGS sequence"/>
</dbReference>
<dbReference type="GO" id="GO:0016592">
    <property type="term" value="C:mediator complex"/>
    <property type="evidence" value="ECO:0007669"/>
    <property type="project" value="InterPro"/>
</dbReference>
<dbReference type="Pfam" id="PF09637">
    <property type="entry name" value="Med18"/>
    <property type="match status" value="1"/>
</dbReference>
<keyword evidence="1" id="KW-0804">Transcription</keyword>
<dbReference type="GO" id="GO:0003712">
    <property type="term" value="F:transcription coregulator activity"/>
    <property type="evidence" value="ECO:0007669"/>
    <property type="project" value="InterPro"/>
</dbReference>
<dbReference type="EMBL" id="BSXN01000595">
    <property type="protein sequence ID" value="GME69157.1"/>
    <property type="molecule type" value="Genomic_DNA"/>
</dbReference>
<name>A0A9W6WGA1_CANBO</name>
<dbReference type="AlphaFoldDB" id="A0A9W6WGA1"/>
<feature type="compositionally biased region" description="Basic and acidic residues" evidence="2">
    <location>
        <begin position="43"/>
        <end position="74"/>
    </location>
</feature>
<reference evidence="3" key="1">
    <citation type="submission" date="2023-04" db="EMBL/GenBank/DDBJ databases">
        <title>Candida boidinii NBRC 10035.</title>
        <authorList>
            <person name="Ichikawa N."/>
            <person name="Sato H."/>
            <person name="Tonouchi N."/>
        </authorList>
    </citation>
    <scope>NUCLEOTIDE SEQUENCE</scope>
    <source>
        <strain evidence="3">NBRC 10035</strain>
    </source>
</reference>
<protein>
    <recommendedName>
        <fullName evidence="1">Mediator of RNA polymerase II transcription subunit 18</fullName>
    </recommendedName>
    <alternativeName>
        <fullName evidence="1">Mediator complex subunit 18</fullName>
    </alternativeName>
</protein>